<protein>
    <submittedName>
        <fullName evidence="3">Methyltransferase domain-containing protein</fullName>
    </submittedName>
</protein>
<sequence length="269" mass="30181">MDPSRIAFQGAIPENYETYLGPYLFEPYAQDLVVRIQSPGEAVLELACGTGRVTRHLRQHVPASTRLVATDLNADMVNMARQRNPDAAVDWQVADMQALPFADNLFDLVVCQYGFMFVPDKPLAFREAYRVLRPGGRLLFNTWDKLSNNETSDLTNQTIAEFFPDNPPTFFNIPFSMHDPQAIQQLLAEAGFRDITIELVTKQSESESAEAVARGFLTGTPLYSFISERSADRMPQLIEAVTTAITERFGARPVSRMQAWVSQAVVLKK</sequence>
<accession>A0ABP8NI01</accession>
<dbReference type="GO" id="GO:0008168">
    <property type="term" value="F:methyltransferase activity"/>
    <property type="evidence" value="ECO:0007669"/>
    <property type="project" value="UniProtKB-KW"/>
</dbReference>
<name>A0ABP8NI01_9BACT</name>
<gene>
    <name evidence="3" type="ORF">GCM10023189_51720</name>
</gene>
<dbReference type="Pfam" id="PF08241">
    <property type="entry name" value="Methyltransf_11"/>
    <property type="match status" value="1"/>
</dbReference>
<dbReference type="InterPro" id="IPR013216">
    <property type="entry name" value="Methyltransf_11"/>
</dbReference>
<dbReference type="SUPFAM" id="SSF53335">
    <property type="entry name" value="S-adenosyl-L-methionine-dependent methyltransferases"/>
    <property type="match status" value="1"/>
</dbReference>
<dbReference type="GO" id="GO:0032259">
    <property type="term" value="P:methylation"/>
    <property type="evidence" value="ECO:0007669"/>
    <property type="project" value="UniProtKB-KW"/>
</dbReference>
<keyword evidence="4" id="KW-1185">Reference proteome</keyword>
<organism evidence="3 4">
    <name type="scientific">Nibrella saemangeumensis</name>
    <dbReference type="NCBI Taxonomy" id="1084526"/>
    <lineage>
        <taxon>Bacteria</taxon>
        <taxon>Pseudomonadati</taxon>
        <taxon>Bacteroidota</taxon>
        <taxon>Cytophagia</taxon>
        <taxon>Cytophagales</taxon>
        <taxon>Spirosomataceae</taxon>
        <taxon>Nibrella</taxon>
    </lineage>
</organism>
<evidence type="ECO:0000256" key="1">
    <source>
        <dbReference type="ARBA" id="ARBA00022428"/>
    </source>
</evidence>
<evidence type="ECO:0000313" key="4">
    <source>
        <dbReference type="Proteomes" id="UP001501175"/>
    </source>
</evidence>
<keyword evidence="1" id="KW-0474">Menaquinone biosynthesis</keyword>
<dbReference type="InterPro" id="IPR029063">
    <property type="entry name" value="SAM-dependent_MTases_sf"/>
</dbReference>
<dbReference type="PANTHER" id="PTHR43591">
    <property type="entry name" value="METHYLTRANSFERASE"/>
    <property type="match status" value="1"/>
</dbReference>
<proteinExistence type="predicted"/>
<dbReference type="Gene3D" id="3.40.50.150">
    <property type="entry name" value="Vaccinia Virus protein VP39"/>
    <property type="match status" value="1"/>
</dbReference>
<comment type="caution">
    <text evidence="3">The sequence shown here is derived from an EMBL/GenBank/DDBJ whole genome shotgun (WGS) entry which is preliminary data.</text>
</comment>
<dbReference type="PROSITE" id="PS51608">
    <property type="entry name" value="SAM_MT_UBIE"/>
    <property type="match status" value="1"/>
</dbReference>
<evidence type="ECO:0000259" key="2">
    <source>
        <dbReference type="Pfam" id="PF08241"/>
    </source>
</evidence>
<evidence type="ECO:0000313" key="3">
    <source>
        <dbReference type="EMBL" id="GAA4467662.1"/>
    </source>
</evidence>
<dbReference type="Proteomes" id="UP001501175">
    <property type="component" value="Unassembled WGS sequence"/>
</dbReference>
<dbReference type="EMBL" id="BAABHD010000082">
    <property type="protein sequence ID" value="GAA4467662.1"/>
    <property type="molecule type" value="Genomic_DNA"/>
</dbReference>
<dbReference type="RefSeq" id="WP_345248563.1">
    <property type="nucleotide sequence ID" value="NZ_BAABHD010000082.1"/>
</dbReference>
<dbReference type="CDD" id="cd02440">
    <property type="entry name" value="AdoMet_MTases"/>
    <property type="match status" value="1"/>
</dbReference>
<keyword evidence="3" id="KW-0808">Transferase</keyword>
<feature type="domain" description="Methyltransferase type 11" evidence="2">
    <location>
        <begin position="44"/>
        <end position="140"/>
    </location>
</feature>
<dbReference type="InterPro" id="IPR004033">
    <property type="entry name" value="UbiE/COQ5_MeTrFase"/>
</dbReference>
<keyword evidence="3" id="KW-0489">Methyltransferase</keyword>
<reference evidence="4" key="1">
    <citation type="journal article" date="2019" name="Int. J. Syst. Evol. Microbiol.">
        <title>The Global Catalogue of Microorganisms (GCM) 10K type strain sequencing project: providing services to taxonomists for standard genome sequencing and annotation.</title>
        <authorList>
            <consortium name="The Broad Institute Genomics Platform"/>
            <consortium name="The Broad Institute Genome Sequencing Center for Infectious Disease"/>
            <person name="Wu L."/>
            <person name="Ma J."/>
        </authorList>
    </citation>
    <scope>NUCLEOTIDE SEQUENCE [LARGE SCALE GENOMIC DNA]</scope>
    <source>
        <strain evidence="4">JCM 17927</strain>
    </source>
</reference>